<accession>A0ABZ3EW05</accession>
<dbReference type="RefSeq" id="WP_342757105.1">
    <property type="nucleotide sequence ID" value="NZ_CP146256.1"/>
</dbReference>
<reference evidence="1 2" key="1">
    <citation type="submission" date="2024-02" db="EMBL/GenBank/DDBJ databases">
        <title>Bacterial strain from lacustrine sediment.</title>
        <authorList>
            <person name="Petit C."/>
            <person name="Fadhlaoui K."/>
        </authorList>
    </citation>
    <scope>NUCLEOTIDE SEQUENCE [LARGE SCALE GENOMIC DNA]</scope>
    <source>
        <strain evidence="1 2">IPX-CK</strain>
    </source>
</reference>
<dbReference type="EMBL" id="CP146256">
    <property type="protein sequence ID" value="XAH73501.1"/>
    <property type="molecule type" value="Genomic_DNA"/>
</dbReference>
<organism evidence="1 2">
    <name type="scientific">Kineothrix sedimenti</name>
    <dbReference type="NCBI Taxonomy" id="3123317"/>
    <lineage>
        <taxon>Bacteria</taxon>
        <taxon>Bacillati</taxon>
        <taxon>Bacillota</taxon>
        <taxon>Clostridia</taxon>
        <taxon>Lachnospirales</taxon>
        <taxon>Lachnospiraceae</taxon>
        <taxon>Kineothrix</taxon>
    </lineage>
</organism>
<sequence>MIGTEFLKGQGLGNQLFCYVSARCIAKDLGCDFGTAGQEQLAVNIHSKKGMYFMDMDLGSPILDVSDFHIYREAEERLYLKSCVHDMANGCYVAGADENLYRIGDNTLIYGNLQAERYFIRHKEEIKEWLKVKAEFDSYEFCRDNLCIMNVRGGEYAGNRVLFLRRKYWLDAMKYMRSLRSDMEFMIVTDDVETAKRLLPDIPACHFELAKDYVTIKNAKYLILSNSTFAFFPAFTSETAVKIIAPKYWARHNVSDGYWASEQNIYEDFMYQDKKGRLFTARECVEELEEYKEGKGSRRNVSYGQMSIKIKTAEDRFMYYTDKAAGKVGRLLGFDHLRKR</sequence>
<name>A0ABZ3EW05_9FIRM</name>
<dbReference type="GO" id="GO:0016740">
    <property type="term" value="F:transferase activity"/>
    <property type="evidence" value="ECO:0007669"/>
    <property type="project" value="UniProtKB-KW"/>
</dbReference>
<protein>
    <submittedName>
        <fullName evidence="1">Glycosyl transferase</fullName>
    </submittedName>
</protein>
<dbReference type="Proteomes" id="UP001451571">
    <property type="component" value="Chromosome"/>
</dbReference>
<proteinExistence type="predicted"/>
<gene>
    <name evidence="1" type="ORF">V6984_18665</name>
</gene>
<evidence type="ECO:0000313" key="1">
    <source>
        <dbReference type="EMBL" id="XAH73501.1"/>
    </source>
</evidence>
<keyword evidence="2" id="KW-1185">Reference proteome</keyword>
<evidence type="ECO:0000313" key="2">
    <source>
        <dbReference type="Proteomes" id="UP001451571"/>
    </source>
</evidence>
<keyword evidence="1" id="KW-0808">Transferase</keyword>